<protein>
    <submittedName>
        <fullName evidence="1">Uncharacterized protein</fullName>
    </submittedName>
</protein>
<organism evidence="1">
    <name type="scientific">Candidatus Methanophaga sp. ANME-1 ERB7</name>
    <dbReference type="NCBI Taxonomy" id="2759913"/>
    <lineage>
        <taxon>Archaea</taxon>
        <taxon>Methanobacteriati</taxon>
        <taxon>Methanobacteriota</taxon>
        <taxon>Stenosarchaea group</taxon>
        <taxon>Methanomicrobia</taxon>
        <taxon>Candidatus Methanophagales</taxon>
        <taxon>Candidatus Methanophagaceae</taxon>
        <taxon>Candidatus Methanophaga</taxon>
    </lineage>
</organism>
<accession>A0A7G9ZCG3</accession>
<dbReference type="AlphaFoldDB" id="A0A7G9ZCG3"/>
<proteinExistence type="predicted"/>
<dbReference type="EMBL" id="MT631708">
    <property type="protein sequence ID" value="QNO57947.1"/>
    <property type="molecule type" value="Genomic_DNA"/>
</dbReference>
<gene>
    <name evidence="1" type="ORF">LHHCGPCL_00012</name>
</gene>
<sequence length="209" mass="24237">MDYETALKTCSEEVQVAIKSLEKIVVRFERRKYSCGNALYFYVLSTVNSPLLKEFLDASKREEFWLDEYGGFDGLFYDPYLLWYLPQLGLKSNEYFKEALEEFIKRTQTREGRILLGGLSDTFHSLSLRVLVSVEPGTEATDLAVRYFLDNLDEFKNPYSCDFDSEYSHLEALAIGVLALCELDYLKFKETVEDLCMFLKSKYEQGVPS</sequence>
<reference evidence="1" key="1">
    <citation type="submission" date="2020-06" db="EMBL/GenBank/DDBJ databases">
        <title>Unique genomic features of the anaerobic methanotrophic archaea.</title>
        <authorList>
            <person name="Chadwick G.L."/>
            <person name="Skennerton C.T."/>
            <person name="Laso-Perez R."/>
            <person name="Leu A.O."/>
            <person name="Speth D.R."/>
            <person name="Yu H."/>
            <person name="Morgan-Lang C."/>
            <person name="Hatzenpichler R."/>
            <person name="Goudeau D."/>
            <person name="Malmstrom R."/>
            <person name="Brazelton W.J."/>
            <person name="Woyke T."/>
            <person name="Hallam S.J."/>
            <person name="Tyson G.W."/>
            <person name="Wegener G."/>
            <person name="Boetius A."/>
            <person name="Orphan V."/>
        </authorList>
    </citation>
    <scope>NUCLEOTIDE SEQUENCE</scope>
</reference>
<evidence type="ECO:0000313" key="1">
    <source>
        <dbReference type="EMBL" id="QNO57947.1"/>
    </source>
</evidence>
<name>A0A7G9ZCG3_9EURY</name>